<dbReference type="RefSeq" id="WP_203696507.1">
    <property type="nucleotide sequence ID" value="NZ_BAAALC010000018.1"/>
</dbReference>
<proteinExistence type="predicted"/>
<dbReference type="Proteomes" id="UP000630887">
    <property type="component" value="Unassembled WGS sequence"/>
</dbReference>
<dbReference type="Pfam" id="PF13508">
    <property type="entry name" value="Acetyltransf_7"/>
    <property type="match status" value="1"/>
</dbReference>
<dbReference type="PANTHER" id="PTHR43072">
    <property type="entry name" value="N-ACETYLTRANSFERASE"/>
    <property type="match status" value="1"/>
</dbReference>
<sequence>MTLRAYAGPVDDEQIERVRQAALAADGDVWLPGPGGDLPAEACVVAQDAGEIVGFGRLDRWTEDDGTEMFLVTGFVHPAHRERGHGTAMLRRQEAYAASLGSGAAHQQLGGNADGSRPGSRQLLLDHGYRVAFTVVDLSRPVAAAVPGALPPGLRIRPVLAAHQPRIHAVIVECFTDSGHGFMPTDLDTHLAGVRDTDLWAVAWDGDEIAGLVISEREGDGVADSPWVAVRPAYRRLGLASALLAHSLAAMREHGVSVATIRTVAENPHRTVQLYERAGYQVVRRMPRYRKPLAAASS</sequence>
<feature type="domain" description="N-acetyltransferase" evidence="1">
    <location>
        <begin position="154"/>
        <end position="298"/>
    </location>
</feature>
<dbReference type="PROSITE" id="PS51186">
    <property type="entry name" value="GNAT"/>
    <property type="match status" value="2"/>
</dbReference>
<evidence type="ECO:0000313" key="3">
    <source>
        <dbReference type="Proteomes" id="UP000630887"/>
    </source>
</evidence>
<reference evidence="2 3" key="1">
    <citation type="submission" date="2021-01" db="EMBL/GenBank/DDBJ databases">
        <title>Whole genome shotgun sequence of Catellatospora coxensis NBRC 107359.</title>
        <authorList>
            <person name="Komaki H."/>
            <person name="Tamura T."/>
        </authorList>
    </citation>
    <scope>NUCLEOTIDE SEQUENCE [LARGE SCALE GENOMIC DNA]</scope>
    <source>
        <strain evidence="2 3">NBRC 107359</strain>
    </source>
</reference>
<dbReference type="EMBL" id="BONI01000066">
    <property type="protein sequence ID" value="GIG09482.1"/>
    <property type="molecule type" value="Genomic_DNA"/>
</dbReference>
<gene>
    <name evidence="2" type="ORF">Cco03nite_61820</name>
</gene>
<dbReference type="Gene3D" id="3.40.630.30">
    <property type="match status" value="1"/>
</dbReference>
<evidence type="ECO:0000313" key="2">
    <source>
        <dbReference type="EMBL" id="GIG09482.1"/>
    </source>
</evidence>
<dbReference type="InterPro" id="IPR000182">
    <property type="entry name" value="GNAT_dom"/>
</dbReference>
<comment type="caution">
    <text evidence="2">The sequence shown here is derived from an EMBL/GenBank/DDBJ whole genome shotgun (WGS) entry which is preliminary data.</text>
</comment>
<feature type="domain" description="N-acetyltransferase" evidence="1">
    <location>
        <begin position="1"/>
        <end position="157"/>
    </location>
</feature>
<dbReference type="GO" id="GO:0016747">
    <property type="term" value="F:acyltransferase activity, transferring groups other than amino-acyl groups"/>
    <property type="evidence" value="ECO:0007669"/>
    <property type="project" value="InterPro"/>
</dbReference>
<accession>A0A8J3PA54</accession>
<evidence type="ECO:0000259" key="1">
    <source>
        <dbReference type="PROSITE" id="PS51186"/>
    </source>
</evidence>
<dbReference type="InterPro" id="IPR016181">
    <property type="entry name" value="Acyl_CoA_acyltransferase"/>
</dbReference>
<organism evidence="2 3">
    <name type="scientific">Catellatospora coxensis</name>
    <dbReference type="NCBI Taxonomy" id="310354"/>
    <lineage>
        <taxon>Bacteria</taxon>
        <taxon>Bacillati</taxon>
        <taxon>Actinomycetota</taxon>
        <taxon>Actinomycetes</taxon>
        <taxon>Micromonosporales</taxon>
        <taxon>Micromonosporaceae</taxon>
        <taxon>Catellatospora</taxon>
    </lineage>
</organism>
<dbReference type="SUPFAM" id="SSF55729">
    <property type="entry name" value="Acyl-CoA N-acyltransferases (Nat)"/>
    <property type="match status" value="1"/>
</dbReference>
<dbReference type="AlphaFoldDB" id="A0A8J3PA54"/>
<dbReference type="Pfam" id="PF00583">
    <property type="entry name" value="Acetyltransf_1"/>
    <property type="match status" value="1"/>
</dbReference>
<name>A0A8J3PA54_9ACTN</name>
<protein>
    <recommendedName>
        <fullName evidence="1">N-acetyltransferase domain-containing protein</fullName>
    </recommendedName>
</protein>
<dbReference type="CDD" id="cd04301">
    <property type="entry name" value="NAT_SF"/>
    <property type="match status" value="2"/>
</dbReference>
<keyword evidence="3" id="KW-1185">Reference proteome</keyword>